<feature type="domain" description="FHA" evidence="2">
    <location>
        <begin position="347"/>
        <end position="412"/>
    </location>
</feature>
<evidence type="ECO:0000313" key="4">
    <source>
        <dbReference type="Proteomes" id="UP001162031"/>
    </source>
</evidence>
<dbReference type="Gene3D" id="2.60.200.20">
    <property type="match status" value="1"/>
</dbReference>
<accession>A0AAV0U9C7</accession>
<feature type="region of interest" description="Disordered" evidence="1">
    <location>
        <begin position="1"/>
        <end position="107"/>
    </location>
</feature>
<feature type="compositionally biased region" description="Polar residues" evidence="1">
    <location>
        <begin position="472"/>
        <end position="481"/>
    </location>
</feature>
<organism evidence="3 4">
    <name type="scientific">Hyaloperonospora brassicae</name>
    <name type="common">Brassica downy mildew</name>
    <name type="synonym">Peronospora brassicae</name>
    <dbReference type="NCBI Taxonomy" id="162125"/>
    <lineage>
        <taxon>Eukaryota</taxon>
        <taxon>Sar</taxon>
        <taxon>Stramenopiles</taxon>
        <taxon>Oomycota</taxon>
        <taxon>Peronosporomycetes</taxon>
        <taxon>Peronosporales</taxon>
        <taxon>Peronosporaceae</taxon>
        <taxon>Hyaloperonospora</taxon>
    </lineage>
</organism>
<dbReference type="SUPFAM" id="SSF49879">
    <property type="entry name" value="SMAD/FHA domain"/>
    <property type="match status" value="1"/>
</dbReference>
<dbReference type="SMART" id="SM00240">
    <property type="entry name" value="FHA"/>
    <property type="match status" value="1"/>
</dbReference>
<evidence type="ECO:0000259" key="2">
    <source>
        <dbReference type="PROSITE" id="PS50006"/>
    </source>
</evidence>
<dbReference type="AlphaFoldDB" id="A0AAV0U9C7"/>
<sequence>MDSVPKRRKRPRDDTDGQDASSPPVPSATVSGSDSQLHLPATAAGDESDADCGRVSETRKTRRGAQAQDAMQSHVAVTGTALPHALSPVSRRVTSDTEAARTPSQAFVAATTGPSGYTSPVGAPIQALSQLAAAVALYEQQRSSPGAIDRVATNAARGVSPMRRVEKQLQFEGALPKLSQLLGPLAHDGTATGIASGIPTVRPCAIPTATSAAVQPPAIEQLVKERPLLFVRQQCGLGATEDVQTPLLEASEVLPSASRAPLQSGHTDDVSSDEELIGIPDPDIPDLDVSFSQERLEELSVTEKDLEESTVFTLCDGLTKSLSKVERDRMDLLNLLTIRLVQQSSPVVLGRSQFQEVFGDSIRGAMLSRLSRQHCMIHVNPMSSHDGSPAMGVTVRIQDMSTNGIWVNGKQLKNGQTHELGLGDIVTLLKIHQDEDDVSLEYKLVRSQSPPEHTKKIGKKSRRDGRFVKPSDNFSEASNAKTSQEVSVLSRHIRCTALFADRSAQHLSESSHPLEEADYDHREELSEVLSVFAQIPTFDASSSHRATMRSIDEALHDSSDVIFYIGGGNEGHLVIDAPNGLSACLDKYDLSQLFSVKSAQQKLIIVIAPSREPACLLAECGASHVCYLRSASKHSLRVAAFIRSLFAGLLKGFDVKKSYMMAEFVALNDLLPIMRPSEQICEMLPPLGQHSVLIGSPPAKPAVTDKNVTILLNGQFIPVLSAHFLGRDVIVSKIKSALTQKVRVCNVYGARGVGKTSIAVHVSKTLYRSRSYQNGVHYFAVNKLVEYIQNGITSTLVGPQRQGSTQLIQQEDALEMVMRDVEGLLRSLPATGIANHLSTLVVLDGCDVVLSALEMFVLNTVRAFSWVQILLTSTEKLHIDGGVLPTETICIDELGKLDCAKLFFRQARGHLTSRQIRQHSSIEALSEDERLLGTNGNPFRVSRLVYELESQWASSRTCN</sequence>
<dbReference type="PANTHER" id="PTHR47691">
    <property type="entry name" value="REGULATOR-RELATED"/>
    <property type="match status" value="1"/>
</dbReference>
<proteinExistence type="predicted"/>
<gene>
    <name evidence="3" type="ORF">HBR001_LOCUS5774</name>
</gene>
<feature type="region of interest" description="Disordered" evidence="1">
    <location>
        <begin position="447"/>
        <end position="481"/>
    </location>
</feature>
<dbReference type="Pfam" id="PF00498">
    <property type="entry name" value="FHA"/>
    <property type="match status" value="1"/>
</dbReference>
<comment type="caution">
    <text evidence="3">The sequence shown here is derived from an EMBL/GenBank/DDBJ whole genome shotgun (WGS) entry which is preliminary data.</text>
</comment>
<evidence type="ECO:0000256" key="1">
    <source>
        <dbReference type="SAM" id="MobiDB-lite"/>
    </source>
</evidence>
<evidence type="ECO:0000313" key="3">
    <source>
        <dbReference type="EMBL" id="CAI5733242.1"/>
    </source>
</evidence>
<dbReference type="PANTHER" id="PTHR47691:SF3">
    <property type="entry name" value="HTH-TYPE TRANSCRIPTIONAL REGULATOR RV0890C-RELATED"/>
    <property type="match status" value="1"/>
</dbReference>
<dbReference type="InterPro" id="IPR027417">
    <property type="entry name" value="P-loop_NTPase"/>
</dbReference>
<dbReference type="EMBL" id="CANTFL010001193">
    <property type="protein sequence ID" value="CAI5733242.1"/>
    <property type="molecule type" value="Genomic_DNA"/>
</dbReference>
<dbReference type="InterPro" id="IPR008984">
    <property type="entry name" value="SMAD_FHA_dom_sf"/>
</dbReference>
<feature type="compositionally biased region" description="Basic residues" evidence="1">
    <location>
        <begin position="1"/>
        <end position="10"/>
    </location>
</feature>
<dbReference type="Proteomes" id="UP001162031">
    <property type="component" value="Unassembled WGS sequence"/>
</dbReference>
<name>A0AAV0U9C7_HYABA</name>
<dbReference type="PROSITE" id="PS50006">
    <property type="entry name" value="FHA_DOMAIN"/>
    <property type="match status" value="1"/>
</dbReference>
<keyword evidence="4" id="KW-1185">Reference proteome</keyword>
<dbReference type="SUPFAM" id="SSF52540">
    <property type="entry name" value="P-loop containing nucleoside triphosphate hydrolases"/>
    <property type="match status" value="1"/>
</dbReference>
<dbReference type="Gene3D" id="3.40.50.300">
    <property type="entry name" value="P-loop containing nucleotide triphosphate hydrolases"/>
    <property type="match status" value="1"/>
</dbReference>
<dbReference type="InterPro" id="IPR000253">
    <property type="entry name" value="FHA_dom"/>
</dbReference>
<reference evidence="3" key="1">
    <citation type="submission" date="2022-12" db="EMBL/GenBank/DDBJ databases">
        <authorList>
            <person name="Webb A."/>
        </authorList>
    </citation>
    <scope>NUCLEOTIDE SEQUENCE</scope>
    <source>
        <strain evidence="3">Hp1</strain>
    </source>
</reference>
<feature type="region of interest" description="Disordered" evidence="1">
    <location>
        <begin position="258"/>
        <end position="279"/>
    </location>
</feature>
<protein>
    <recommendedName>
        <fullName evidence="2">FHA domain-containing protein</fullName>
    </recommendedName>
</protein>